<proteinExistence type="predicted"/>
<dbReference type="EMBL" id="CXSU01000005">
    <property type="protein sequence ID" value="CTQ48416.1"/>
    <property type="molecule type" value="Genomic_DNA"/>
</dbReference>
<keyword evidence="1" id="KW-0812">Transmembrane</keyword>
<evidence type="ECO:0008006" key="4">
    <source>
        <dbReference type="Google" id="ProtNLM"/>
    </source>
</evidence>
<keyword evidence="3" id="KW-1185">Reference proteome</keyword>
<dbReference type="STRING" id="420998.JDO7802_00418"/>
<evidence type="ECO:0000256" key="1">
    <source>
        <dbReference type="SAM" id="Phobius"/>
    </source>
</evidence>
<feature type="transmembrane region" description="Helical" evidence="1">
    <location>
        <begin position="20"/>
        <end position="40"/>
    </location>
</feature>
<reference evidence="2 3" key="1">
    <citation type="submission" date="2015-07" db="EMBL/GenBank/DDBJ databases">
        <authorList>
            <person name="Noorani M."/>
        </authorList>
    </citation>
    <scope>NUCLEOTIDE SEQUENCE [LARGE SCALE GENOMIC DNA]</scope>
    <source>
        <strain evidence="2 3">CECT 7802</strain>
    </source>
</reference>
<organism evidence="2 3">
    <name type="scientific">Jannaschia donghaensis</name>
    <dbReference type="NCBI Taxonomy" id="420998"/>
    <lineage>
        <taxon>Bacteria</taxon>
        <taxon>Pseudomonadati</taxon>
        <taxon>Pseudomonadota</taxon>
        <taxon>Alphaproteobacteria</taxon>
        <taxon>Rhodobacterales</taxon>
        <taxon>Roseobacteraceae</taxon>
        <taxon>Jannaschia</taxon>
    </lineage>
</organism>
<dbReference type="Proteomes" id="UP000049222">
    <property type="component" value="Unassembled WGS sequence"/>
</dbReference>
<dbReference type="RefSeq" id="WP_055082109.1">
    <property type="nucleotide sequence ID" value="NZ_CXSU01000005.1"/>
</dbReference>
<evidence type="ECO:0000313" key="2">
    <source>
        <dbReference type="EMBL" id="CTQ48416.1"/>
    </source>
</evidence>
<evidence type="ECO:0000313" key="3">
    <source>
        <dbReference type="Proteomes" id="UP000049222"/>
    </source>
</evidence>
<keyword evidence="1" id="KW-0472">Membrane</keyword>
<keyword evidence="1" id="KW-1133">Transmembrane helix</keyword>
<sequence length="62" mass="6423">MSLRSFIVSESGAVTVDWVVLTAALVGLALAVTSVVSGGIEDLAKDISRVLSNIEIKTAFDS</sequence>
<protein>
    <recommendedName>
        <fullName evidence="4">Flp pilus assembly protein, pilin Flp</fullName>
    </recommendedName>
</protein>
<name>A0A0M6YH61_9RHOB</name>
<accession>A0A0M6YH61</accession>
<gene>
    <name evidence="2" type="ORF">JDO7802_00418</name>
</gene>
<dbReference type="AlphaFoldDB" id="A0A0M6YH61"/>